<reference evidence="1 2" key="1">
    <citation type="journal article" date="2019" name="Commun. Biol.">
        <title>The bagworm genome reveals a unique fibroin gene that provides high tensile strength.</title>
        <authorList>
            <person name="Kono N."/>
            <person name="Nakamura H."/>
            <person name="Ohtoshi R."/>
            <person name="Tomita M."/>
            <person name="Numata K."/>
            <person name="Arakawa K."/>
        </authorList>
    </citation>
    <scope>NUCLEOTIDE SEQUENCE [LARGE SCALE GENOMIC DNA]</scope>
</reference>
<evidence type="ECO:0000313" key="2">
    <source>
        <dbReference type="Proteomes" id="UP000299102"/>
    </source>
</evidence>
<keyword evidence="2" id="KW-1185">Reference proteome</keyword>
<comment type="caution">
    <text evidence="1">The sequence shown here is derived from an EMBL/GenBank/DDBJ whole genome shotgun (WGS) entry which is preliminary data.</text>
</comment>
<dbReference type="OrthoDB" id="10017160at2759"/>
<evidence type="ECO:0000313" key="1">
    <source>
        <dbReference type="EMBL" id="GBP51483.1"/>
    </source>
</evidence>
<accession>A0A4C1WKC9</accession>
<proteinExistence type="predicted"/>
<sequence>MGIQVRFSSWEGQIPEKCGCDIALTANRVGIKIESSTSIVMSRKEWAAVVKSFFITTMLGVIRRAKSAETTRFLEGHKIKLMNHPPFSPDLAPDDFYLFFKCEE</sequence>
<dbReference type="GO" id="GO:0003676">
    <property type="term" value="F:nucleic acid binding"/>
    <property type="evidence" value="ECO:0007669"/>
    <property type="project" value="InterPro"/>
</dbReference>
<dbReference type="EMBL" id="BGZK01000582">
    <property type="protein sequence ID" value="GBP51483.1"/>
    <property type="molecule type" value="Genomic_DNA"/>
</dbReference>
<dbReference type="Proteomes" id="UP000299102">
    <property type="component" value="Unassembled WGS sequence"/>
</dbReference>
<dbReference type="AlphaFoldDB" id="A0A4C1WKC9"/>
<protein>
    <recommendedName>
        <fullName evidence="3">Histone-lysine N-methyltransferase SETMAR</fullName>
    </recommendedName>
</protein>
<organism evidence="1 2">
    <name type="scientific">Eumeta variegata</name>
    <name type="common">Bagworm moth</name>
    <name type="synonym">Eumeta japonica</name>
    <dbReference type="NCBI Taxonomy" id="151549"/>
    <lineage>
        <taxon>Eukaryota</taxon>
        <taxon>Metazoa</taxon>
        <taxon>Ecdysozoa</taxon>
        <taxon>Arthropoda</taxon>
        <taxon>Hexapoda</taxon>
        <taxon>Insecta</taxon>
        <taxon>Pterygota</taxon>
        <taxon>Neoptera</taxon>
        <taxon>Endopterygota</taxon>
        <taxon>Lepidoptera</taxon>
        <taxon>Glossata</taxon>
        <taxon>Ditrysia</taxon>
        <taxon>Tineoidea</taxon>
        <taxon>Psychidae</taxon>
        <taxon>Oiketicinae</taxon>
        <taxon>Eumeta</taxon>
    </lineage>
</organism>
<gene>
    <name evidence="1" type="ORF">EVAR_44458_1</name>
</gene>
<dbReference type="InterPro" id="IPR036397">
    <property type="entry name" value="RNaseH_sf"/>
</dbReference>
<dbReference type="Gene3D" id="3.30.420.10">
    <property type="entry name" value="Ribonuclease H-like superfamily/Ribonuclease H"/>
    <property type="match status" value="1"/>
</dbReference>
<name>A0A4C1WKC9_EUMVA</name>
<evidence type="ECO:0008006" key="3">
    <source>
        <dbReference type="Google" id="ProtNLM"/>
    </source>
</evidence>